<dbReference type="PROSITE" id="PS00107">
    <property type="entry name" value="PROTEIN_KINASE_ATP"/>
    <property type="match status" value="1"/>
</dbReference>
<feature type="region of interest" description="Disordered" evidence="2">
    <location>
        <begin position="504"/>
        <end position="569"/>
    </location>
</feature>
<name>A0AA36IWK5_9DINO</name>
<dbReference type="GO" id="GO:0004674">
    <property type="term" value="F:protein serine/threonine kinase activity"/>
    <property type="evidence" value="ECO:0007669"/>
    <property type="project" value="TreeGrafter"/>
</dbReference>
<dbReference type="Pfam" id="PF00069">
    <property type="entry name" value="Pkinase"/>
    <property type="match status" value="1"/>
</dbReference>
<feature type="domain" description="Protein kinase" evidence="3">
    <location>
        <begin position="80"/>
        <end position="338"/>
    </location>
</feature>
<evidence type="ECO:0000256" key="2">
    <source>
        <dbReference type="SAM" id="MobiDB-lite"/>
    </source>
</evidence>
<accession>A0AA36IWK5</accession>
<dbReference type="InterPro" id="IPR000719">
    <property type="entry name" value="Prot_kinase_dom"/>
</dbReference>
<gene>
    <name evidence="4" type="ORF">EVOR1521_LOCUS19738</name>
</gene>
<dbReference type="Proteomes" id="UP001178507">
    <property type="component" value="Unassembled WGS sequence"/>
</dbReference>
<dbReference type="Gene3D" id="1.10.510.10">
    <property type="entry name" value="Transferase(Phosphotransferase) domain 1"/>
    <property type="match status" value="1"/>
</dbReference>
<dbReference type="SMART" id="SM00220">
    <property type="entry name" value="S_TKc"/>
    <property type="match status" value="1"/>
</dbReference>
<feature type="binding site" evidence="1">
    <location>
        <position position="111"/>
    </location>
    <ligand>
        <name>ATP</name>
        <dbReference type="ChEBI" id="CHEBI:30616"/>
    </ligand>
</feature>
<dbReference type="PROSITE" id="PS50011">
    <property type="entry name" value="PROTEIN_KINASE_DOM"/>
    <property type="match status" value="1"/>
</dbReference>
<comment type="caution">
    <text evidence="4">The sequence shown here is derived from an EMBL/GenBank/DDBJ whole genome shotgun (WGS) entry which is preliminary data.</text>
</comment>
<feature type="region of interest" description="Disordered" evidence="2">
    <location>
        <begin position="442"/>
        <end position="484"/>
    </location>
</feature>
<proteinExistence type="predicted"/>
<evidence type="ECO:0000256" key="1">
    <source>
        <dbReference type="PROSITE-ProRule" id="PRU10141"/>
    </source>
</evidence>
<dbReference type="InterPro" id="IPR017441">
    <property type="entry name" value="Protein_kinase_ATP_BS"/>
</dbReference>
<evidence type="ECO:0000313" key="5">
    <source>
        <dbReference type="Proteomes" id="UP001178507"/>
    </source>
</evidence>
<dbReference type="GO" id="GO:0005737">
    <property type="term" value="C:cytoplasm"/>
    <property type="evidence" value="ECO:0007669"/>
    <property type="project" value="TreeGrafter"/>
</dbReference>
<dbReference type="GO" id="GO:0005634">
    <property type="term" value="C:nucleus"/>
    <property type="evidence" value="ECO:0007669"/>
    <property type="project" value="TreeGrafter"/>
</dbReference>
<keyword evidence="1" id="KW-0547">Nucleotide-binding</keyword>
<feature type="compositionally biased region" description="Low complexity" evidence="2">
    <location>
        <begin position="447"/>
        <end position="458"/>
    </location>
</feature>
<organism evidence="4 5">
    <name type="scientific">Effrenium voratum</name>
    <dbReference type="NCBI Taxonomy" id="2562239"/>
    <lineage>
        <taxon>Eukaryota</taxon>
        <taxon>Sar</taxon>
        <taxon>Alveolata</taxon>
        <taxon>Dinophyceae</taxon>
        <taxon>Suessiales</taxon>
        <taxon>Symbiodiniaceae</taxon>
        <taxon>Effrenium</taxon>
    </lineage>
</organism>
<protein>
    <recommendedName>
        <fullName evidence="3">Protein kinase domain-containing protein</fullName>
    </recommendedName>
</protein>
<dbReference type="AlphaFoldDB" id="A0AA36IWK5"/>
<sequence length="569" mass="62539">MSWPWHDWHGKGHWHHWHHQHHGRDWSHGWPKWHGHQDWHHWQPWHDWSDWSWHEDKGKGKGKGKTLDAATLAQYSSAELTTDGVLGCGASGVTLRGRFRVAGETVPVAVKTSSNSSELEVLKRIAAGAASVAVSGVVPVLAIDHATALGSVQVLQLASHGTLGNVLDKNGVRCSGTLLAMIESMAIGLSELHMLQILHCDLKPENVAIHATGGGTAELWLIDFGDARLADDWSEWHLQGPGDPAIKCKPDVQSNNFSEATDMWCLAQTVAWLFEGRQPHNPAHLSGQMPMSQLLSWCLSWSPKDRPTAPSVVQAAQDERREIGEVPRACWTLREPSFEFGDFAGCKVLTFASAVQVETSPWVRYPDLQWGRSRDRQEINASLAPEVAALHGRLTAIRAEVARVLQELQQCDESDPALQAQLRVLLAELSNVRSDAALVASAGATGGSPSWQSSSWRRPQAEVPESETRDPRDPREPGTPASVFVCPHLAGDLTFGQHAPVPNGTAGWASSRPSSASSWAEDRYKVPGPQGHGSRPAEPMADRDRTQRLPRPSRSKLEESAGRRESLWR</sequence>
<dbReference type="GO" id="GO:0044773">
    <property type="term" value="P:mitotic DNA damage checkpoint signaling"/>
    <property type="evidence" value="ECO:0007669"/>
    <property type="project" value="TreeGrafter"/>
</dbReference>
<keyword evidence="5" id="KW-1185">Reference proteome</keyword>
<keyword evidence="1" id="KW-0067">ATP-binding</keyword>
<dbReference type="GO" id="GO:0005524">
    <property type="term" value="F:ATP binding"/>
    <property type="evidence" value="ECO:0007669"/>
    <property type="project" value="UniProtKB-UniRule"/>
</dbReference>
<dbReference type="EMBL" id="CAUJNA010003112">
    <property type="protein sequence ID" value="CAJ1395275.1"/>
    <property type="molecule type" value="Genomic_DNA"/>
</dbReference>
<feature type="compositionally biased region" description="Basic and acidic residues" evidence="2">
    <location>
        <begin position="466"/>
        <end position="476"/>
    </location>
</feature>
<evidence type="ECO:0000313" key="4">
    <source>
        <dbReference type="EMBL" id="CAJ1395275.1"/>
    </source>
</evidence>
<dbReference type="SUPFAM" id="SSF56112">
    <property type="entry name" value="Protein kinase-like (PK-like)"/>
    <property type="match status" value="1"/>
</dbReference>
<dbReference type="PANTHER" id="PTHR44167">
    <property type="entry name" value="OVARIAN-SPECIFIC SERINE/THREONINE-PROTEIN KINASE LOK-RELATED"/>
    <property type="match status" value="1"/>
</dbReference>
<reference evidence="4" key="1">
    <citation type="submission" date="2023-08" db="EMBL/GenBank/DDBJ databases">
        <authorList>
            <person name="Chen Y."/>
            <person name="Shah S."/>
            <person name="Dougan E. K."/>
            <person name="Thang M."/>
            <person name="Chan C."/>
        </authorList>
    </citation>
    <scope>NUCLEOTIDE SEQUENCE</scope>
</reference>
<feature type="compositionally biased region" description="Low complexity" evidence="2">
    <location>
        <begin position="506"/>
        <end position="519"/>
    </location>
</feature>
<dbReference type="InterPro" id="IPR011009">
    <property type="entry name" value="Kinase-like_dom_sf"/>
</dbReference>
<feature type="compositionally biased region" description="Basic and acidic residues" evidence="2">
    <location>
        <begin position="555"/>
        <end position="569"/>
    </location>
</feature>
<evidence type="ECO:0000259" key="3">
    <source>
        <dbReference type="PROSITE" id="PS50011"/>
    </source>
</evidence>
<dbReference type="PANTHER" id="PTHR44167:SF18">
    <property type="entry name" value="PROTEIN KINASE DOMAIN-CONTAINING PROTEIN"/>
    <property type="match status" value="1"/>
</dbReference>